<gene>
    <name evidence="1" type="ORF">HMPREF7215_0832</name>
</gene>
<organism evidence="1 2">
    <name type="scientific">Pyramidobacter piscolens W5455</name>
    <dbReference type="NCBI Taxonomy" id="352165"/>
    <lineage>
        <taxon>Bacteria</taxon>
        <taxon>Thermotogati</taxon>
        <taxon>Synergistota</taxon>
        <taxon>Synergistia</taxon>
        <taxon>Synergistales</taxon>
        <taxon>Dethiosulfovibrionaceae</taxon>
        <taxon>Pyramidobacter</taxon>
    </lineage>
</organism>
<accession>A0ABM9ZR64</accession>
<dbReference type="Proteomes" id="UP000006462">
    <property type="component" value="Unassembled WGS sequence"/>
</dbReference>
<dbReference type="RefSeq" id="WP_009166200.1">
    <property type="nucleotide sequence ID" value="NZ_ADFP01000137.1"/>
</dbReference>
<proteinExistence type="predicted"/>
<dbReference type="EMBL" id="ADFP01000137">
    <property type="protein sequence ID" value="EFB89340.1"/>
    <property type="molecule type" value="Genomic_DNA"/>
</dbReference>
<evidence type="ECO:0000313" key="1">
    <source>
        <dbReference type="EMBL" id="EFB89340.1"/>
    </source>
</evidence>
<keyword evidence="2" id="KW-1185">Reference proteome</keyword>
<reference evidence="1 2" key="1">
    <citation type="submission" date="2009-12" db="EMBL/GenBank/DDBJ databases">
        <authorList>
            <person name="Shrivastava S."/>
            <person name="Madupu R."/>
            <person name="Durkin A.S."/>
            <person name="Torralba M."/>
            <person name="Methe B."/>
            <person name="Sutton G.G."/>
            <person name="Strausberg R.L."/>
            <person name="Nelson K.E."/>
        </authorList>
    </citation>
    <scope>NUCLEOTIDE SEQUENCE [LARGE SCALE GENOMIC DNA]</scope>
    <source>
        <strain evidence="1 2">W5455</strain>
    </source>
</reference>
<comment type="caution">
    <text evidence="1">The sequence shown here is derived from an EMBL/GenBank/DDBJ whole genome shotgun (WGS) entry which is preliminary data.</text>
</comment>
<evidence type="ECO:0000313" key="2">
    <source>
        <dbReference type="Proteomes" id="UP000006462"/>
    </source>
</evidence>
<protein>
    <submittedName>
        <fullName evidence="1">Uncharacterized protein</fullName>
    </submittedName>
</protein>
<name>A0ABM9ZR64_9BACT</name>
<sequence>MDTMKVDVPAEVKERFDAMLARFSRENDVTLVVRPDFPAEEQPRH</sequence>